<dbReference type="Proteomes" id="UP000027135">
    <property type="component" value="Unassembled WGS sequence"/>
</dbReference>
<protein>
    <submittedName>
        <fullName evidence="1">Uncharacterized protein</fullName>
    </submittedName>
</protein>
<evidence type="ECO:0000313" key="2">
    <source>
        <dbReference type="Proteomes" id="UP000027135"/>
    </source>
</evidence>
<dbReference type="EMBL" id="KK852809">
    <property type="protein sequence ID" value="KDR15991.1"/>
    <property type="molecule type" value="Genomic_DNA"/>
</dbReference>
<gene>
    <name evidence="1" type="ORF">L798_10341</name>
</gene>
<dbReference type="AlphaFoldDB" id="A0A067R1W7"/>
<accession>A0A067R1W7</accession>
<sequence>MSECPTVCWPFMWWCRNEPLPDEDGFVKRRPESEDDDDDDELLDGQEVEPVSREISKLHCIRDRKLKFVFVCTFKQADKFVPRFRKDTWRRRFKYCQRILSSTAARKASLL</sequence>
<reference evidence="1 2" key="1">
    <citation type="journal article" date="2014" name="Nat. Commun.">
        <title>Molecular traces of alternative social organization in a termite genome.</title>
        <authorList>
            <person name="Terrapon N."/>
            <person name="Li C."/>
            <person name="Robertson H.M."/>
            <person name="Ji L."/>
            <person name="Meng X."/>
            <person name="Booth W."/>
            <person name="Chen Z."/>
            <person name="Childers C.P."/>
            <person name="Glastad K.M."/>
            <person name="Gokhale K."/>
            <person name="Gowin J."/>
            <person name="Gronenberg W."/>
            <person name="Hermansen R.A."/>
            <person name="Hu H."/>
            <person name="Hunt B.G."/>
            <person name="Huylmans A.K."/>
            <person name="Khalil S.M."/>
            <person name="Mitchell R.D."/>
            <person name="Munoz-Torres M.C."/>
            <person name="Mustard J.A."/>
            <person name="Pan H."/>
            <person name="Reese J.T."/>
            <person name="Scharf M.E."/>
            <person name="Sun F."/>
            <person name="Vogel H."/>
            <person name="Xiao J."/>
            <person name="Yang W."/>
            <person name="Yang Z."/>
            <person name="Yang Z."/>
            <person name="Zhou J."/>
            <person name="Zhu J."/>
            <person name="Brent C.S."/>
            <person name="Elsik C.G."/>
            <person name="Goodisman M.A."/>
            <person name="Liberles D.A."/>
            <person name="Roe R.M."/>
            <person name="Vargo E.L."/>
            <person name="Vilcinskas A."/>
            <person name="Wang J."/>
            <person name="Bornberg-Bauer E."/>
            <person name="Korb J."/>
            <person name="Zhang G."/>
            <person name="Liebig J."/>
        </authorList>
    </citation>
    <scope>NUCLEOTIDE SEQUENCE [LARGE SCALE GENOMIC DNA]</scope>
    <source>
        <tissue evidence="1">Whole organism</tissue>
    </source>
</reference>
<keyword evidence="2" id="KW-1185">Reference proteome</keyword>
<organism evidence="1 2">
    <name type="scientific">Zootermopsis nevadensis</name>
    <name type="common">Dampwood termite</name>
    <dbReference type="NCBI Taxonomy" id="136037"/>
    <lineage>
        <taxon>Eukaryota</taxon>
        <taxon>Metazoa</taxon>
        <taxon>Ecdysozoa</taxon>
        <taxon>Arthropoda</taxon>
        <taxon>Hexapoda</taxon>
        <taxon>Insecta</taxon>
        <taxon>Pterygota</taxon>
        <taxon>Neoptera</taxon>
        <taxon>Polyneoptera</taxon>
        <taxon>Dictyoptera</taxon>
        <taxon>Blattodea</taxon>
        <taxon>Blattoidea</taxon>
        <taxon>Termitoidae</taxon>
        <taxon>Termopsidae</taxon>
        <taxon>Zootermopsis</taxon>
    </lineage>
</organism>
<proteinExistence type="predicted"/>
<dbReference type="InParanoid" id="A0A067R1W7"/>
<name>A0A067R1W7_ZOONE</name>
<evidence type="ECO:0000313" key="1">
    <source>
        <dbReference type="EMBL" id="KDR15991.1"/>
    </source>
</evidence>